<name>A0A916NNS2_9BACT</name>
<proteinExistence type="predicted"/>
<evidence type="ECO:0000313" key="3">
    <source>
        <dbReference type="Proteomes" id="UP000680038"/>
    </source>
</evidence>
<organism evidence="2 3">
    <name type="scientific">Dyadobacter helix</name>
    <dbReference type="NCBI Taxonomy" id="2822344"/>
    <lineage>
        <taxon>Bacteria</taxon>
        <taxon>Pseudomonadati</taxon>
        <taxon>Bacteroidota</taxon>
        <taxon>Cytophagia</taxon>
        <taxon>Cytophagales</taxon>
        <taxon>Spirosomataceae</taxon>
        <taxon>Dyadobacter</taxon>
    </lineage>
</organism>
<evidence type="ECO:0000313" key="2">
    <source>
        <dbReference type="EMBL" id="CAG5016707.1"/>
    </source>
</evidence>
<dbReference type="EMBL" id="CAJRAF010000004">
    <property type="protein sequence ID" value="CAG5016707.1"/>
    <property type="molecule type" value="Genomic_DNA"/>
</dbReference>
<feature type="compositionally biased region" description="Polar residues" evidence="1">
    <location>
        <begin position="1"/>
        <end position="16"/>
    </location>
</feature>
<keyword evidence="3" id="KW-1185">Reference proteome</keyword>
<evidence type="ECO:0000256" key="1">
    <source>
        <dbReference type="SAM" id="MobiDB-lite"/>
    </source>
</evidence>
<accession>A0A916NNS2</accession>
<sequence>MQRGNANGSWSSSMKLNQLEGPGTISRTITAKKYKPIEKAYISSERSKN</sequence>
<dbReference type="AlphaFoldDB" id="A0A916NNS2"/>
<protein>
    <submittedName>
        <fullName evidence="2">Uncharacterized protein</fullName>
    </submittedName>
</protein>
<reference evidence="2" key="1">
    <citation type="submission" date="2021-04" db="EMBL/GenBank/DDBJ databases">
        <authorList>
            <person name="Rodrigo-Torres L."/>
            <person name="Arahal R. D."/>
            <person name="Lucena T."/>
        </authorList>
    </citation>
    <scope>NUCLEOTIDE SEQUENCE</scope>
    <source>
        <strain evidence="2">CECT 9275</strain>
    </source>
</reference>
<feature type="region of interest" description="Disordered" evidence="1">
    <location>
        <begin position="1"/>
        <end position="28"/>
    </location>
</feature>
<comment type="caution">
    <text evidence="2">The sequence shown here is derived from an EMBL/GenBank/DDBJ whole genome shotgun (WGS) entry which is preliminary data.</text>
</comment>
<gene>
    <name evidence="2" type="ORF">DYBT9275_05615</name>
</gene>
<dbReference type="Proteomes" id="UP000680038">
    <property type="component" value="Unassembled WGS sequence"/>
</dbReference>